<dbReference type="GeneID" id="106162408"/>
<proteinExistence type="predicted"/>
<sequence>MESKLKTPVCDNSEVTSDHAPGLYSCRQTDSSMTPSSPSTEQSVGHFSYPSLTREAPGASVGTGADYMALYNLLQQECYSTNVPSSLLCSLPRPTQVPIKTRASFLELQFMRLQFKARDQVRDLRSVYLDQRHQLDGERRQALASVTSAGSDPVKQAINHHYDTIEYQLVERVQKSLQLLEQFVSQRTDTEHSNLLTVTCDADFARSHESPISPEAPSIPETYKAPVPNNRENCDNFTSPMTTSPPSCGSTVVSSTVTLTQRKPKGKCRPAPYIPRPSNQSFFTSPLRKWLSENGYNLFPSHKVITELSLTTGLTVTQVTRWFENQRARLAKRAANLS</sequence>
<dbReference type="GO" id="GO:0006355">
    <property type="term" value="P:regulation of DNA-templated transcription"/>
    <property type="evidence" value="ECO:0007669"/>
    <property type="project" value="InterPro"/>
</dbReference>
<reference evidence="8" key="1">
    <citation type="submission" date="2025-08" db="UniProtKB">
        <authorList>
            <consortium name="RefSeq"/>
        </authorList>
    </citation>
    <scope>IDENTIFICATION</scope>
    <source>
        <tissue evidence="8">Gonads</tissue>
    </source>
</reference>
<keyword evidence="3 4" id="KW-0539">Nucleus</keyword>
<dbReference type="KEGG" id="lak:106162408"/>
<evidence type="ECO:0000313" key="8">
    <source>
        <dbReference type="RefSeq" id="XP_013395155.2"/>
    </source>
</evidence>
<keyword evidence="1 4" id="KW-0238">DNA-binding</keyword>
<name>A0A1S3IA66_LINAN</name>
<dbReference type="OrthoDB" id="4187154at2759"/>
<dbReference type="Proteomes" id="UP000085678">
    <property type="component" value="Unplaced"/>
</dbReference>
<evidence type="ECO:0000256" key="5">
    <source>
        <dbReference type="SAM" id="MobiDB-lite"/>
    </source>
</evidence>
<feature type="region of interest" description="Disordered" evidence="5">
    <location>
        <begin position="21"/>
        <end position="51"/>
    </location>
</feature>
<dbReference type="Pfam" id="PF05920">
    <property type="entry name" value="Homeobox_KN"/>
    <property type="match status" value="1"/>
</dbReference>
<dbReference type="InParanoid" id="A0A1S3IA66"/>
<evidence type="ECO:0000256" key="1">
    <source>
        <dbReference type="ARBA" id="ARBA00023125"/>
    </source>
</evidence>
<evidence type="ECO:0000256" key="3">
    <source>
        <dbReference type="ARBA" id="ARBA00023242"/>
    </source>
</evidence>
<organism evidence="7 8">
    <name type="scientific">Lingula anatina</name>
    <name type="common">Brachiopod</name>
    <name type="synonym">Lingula unguis</name>
    <dbReference type="NCBI Taxonomy" id="7574"/>
    <lineage>
        <taxon>Eukaryota</taxon>
        <taxon>Metazoa</taxon>
        <taxon>Spiralia</taxon>
        <taxon>Lophotrochozoa</taxon>
        <taxon>Brachiopoda</taxon>
        <taxon>Linguliformea</taxon>
        <taxon>Lingulata</taxon>
        <taxon>Lingulida</taxon>
        <taxon>Linguloidea</taxon>
        <taxon>Lingulidae</taxon>
        <taxon>Lingula</taxon>
    </lineage>
</organism>
<dbReference type="PROSITE" id="PS50071">
    <property type="entry name" value="HOMEOBOX_2"/>
    <property type="match status" value="1"/>
</dbReference>
<dbReference type="SMART" id="SM00389">
    <property type="entry name" value="HOX"/>
    <property type="match status" value="1"/>
</dbReference>
<accession>A0A1S3IA66</accession>
<keyword evidence="7" id="KW-1185">Reference proteome</keyword>
<dbReference type="SUPFAM" id="SSF46689">
    <property type="entry name" value="Homeodomain-like"/>
    <property type="match status" value="1"/>
</dbReference>
<feature type="domain" description="Homeobox" evidence="6">
    <location>
        <begin position="287"/>
        <end position="333"/>
    </location>
</feature>
<evidence type="ECO:0000256" key="2">
    <source>
        <dbReference type="ARBA" id="ARBA00023155"/>
    </source>
</evidence>
<dbReference type="CDD" id="cd00086">
    <property type="entry name" value="homeodomain"/>
    <property type="match status" value="1"/>
</dbReference>
<dbReference type="AlphaFoldDB" id="A0A1S3IA66"/>
<evidence type="ECO:0000256" key="4">
    <source>
        <dbReference type="PROSITE-ProRule" id="PRU00108"/>
    </source>
</evidence>
<gene>
    <name evidence="8" type="primary">LOC106162408</name>
</gene>
<evidence type="ECO:0000313" key="7">
    <source>
        <dbReference type="Proteomes" id="UP000085678"/>
    </source>
</evidence>
<keyword evidence="2 4" id="KW-0371">Homeobox</keyword>
<dbReference type="GO" id="GO:0003677">
    <property type="term" value="F:DNA binding"/>
    <property type="evidence" value="ECO:0007669"/>
    <property type="project" value="UniProtKB-UniRule"/>
</dbReference>
<protein>
    <submittedName>
        <fullName evidence="8">Uncharacterized protein LOC106162408</fullName>
    </submittedName>
</protein>
<dbReference type="RefSeq" id="XP_013395155.2">
    <property type="nucleotide sequence ID" value="XM_013539701.2"/>
</dbReference>
<evidence type="ECO:0000259" key="6">
    <source>
        <dbReference type="PROSITE" id="PS50071"/>
    </source>
</evidence>
<dbReference type="GO" id="GO:0005634">
    <property type="term" value="C:nucleus"/>
    <property type="evidence" value="ECO:0007669"/>
    <property type="project" value="UniProtKB-SubCell"/>
</dbReference>
<feature type="compositionally biased region" description="Low complexity" evidence="5">
    <location>
        <begin position="31"/>
        <end position="40"/>
    </location>
</feature>
<feature type="DNA-binding region" description="Homeobox" evidence="4">
    <location>
        <begin position="289"/>
        <end position="334"/>
    </location>
</feature>
<dbReference type="InterPro" id="IPR008422">
    <property type="entry name" value="KN_HD"/>
</dbReference>
<comment type="subcellular location">
    <subcellularLocation>
        <location evidence="4">Nucleus</location>
    </subcellularLocation>
</comment>
<dbReference type="Gene3D" id="1.10.10.60">
    <property type="entry name" value="Homeodomain-like"/>
    <property type="match status" value="1"/>
</dbReference>
<dbReference type="InterPro" id="IPR001356">
    <property type="entry name" value="HD"/>
</dbReference>
<dbReference type="InterPro" id="IPR009057">
    <property type="entry name" value="Homeodomain-like_sf"/>
</dbReference>